<dbReference type="EMBL" id="BAAACG010000008">
    <property type="protein sequence ID" value="GAA0737856.1"/>
    <property type="molecule type" value="Genomic_DNA"/>
</dbReference>
<proteinExistence type="predicted"/>
<evidence type="ECO:0000313" key="1">
    <source>
        <dbReference type="EMBL" id="GAA0737856.1"/>
    </source>
</evidence>
<gene>
    <name evidence="1" type="ORF">GCM10008906_14540</name>
</gene>
<comment type="caution">
    <text evidence="1">The sequence shown here is derived from an EMBL/GenBank/DDBJ whole genome shotgun (WGS) entry which is preliminary data.</text>
</comment>
<reference evidence="1 2" key="1">
    <citation type="journal article" date="2019" name="Int. J. Syst. Evol. Microbiol.">
        <title>The Global Catalogue of Microorganisms (GCM) 10K type strain sequencing project: providing services to taxonomists for standard genome sequencing and annotation.</title>
        <authorList>
            <consortium name="The Broad Institute Genomics Platform"/>
            <consortium name="The Broad Institute Genome Sequencing Center for Infectious Disease"/>
            <person name="Wu L."/>
            <person name="Ma J."/>
        </authorList>
    </citation>
    <scope>NUCLEOTIDE SEQUENCE [LARGE SCALE GENOMIC DNA]</scope>
    <source>
        <strain evidence="1 2">JCM 1407</strain>
    </source>
</reference>
<protein>
    <submittedName>
        <fullName evidence="1">Uncharacterized protein</fullName>
    </submittedName>
</protein>
<name>A0ABN1JES7_9CLOT</name>
<dbReference type="Proteomes" id="UP001501510">
    <property type="component" value="Unassembled WGS sequence"/>
</dbReference>
<dbReference type="RefSeq" id="WP_343760357.1">
    <property type="nucleotide sequence ID" value="NZ_BAAACG010000008.1"/>
</dbReference>
<organism evidence="1 2">
    <name type="scientific">Clostridium oceanicum</name>
    <dbReference type="NCBI Taxonomy" id="1543"/>
    <lineage>
        <taxon>Bacteria</taxon>
        <taxon>Bacillati</taxon>
        <taxon>Bacillota</taxon>
        <taxon>Clostridia</taxon>
        <taxon>Eubacteriales</taxon>
        <taxon>Clostridiaceae</taxon>
        <taxon>Clostridium</taxon>
    </lineage>
</organism>
<keyword evidence="2" id="KW-1185">Reference proteome</keyword>
<accession>A0ABN1JES7</accession>
<evidence type="ECO:0000313" key="2">
    <source>
        <dbReference type="Proteomes" id="UP001501510"/>
    </source>
</evidence>
<sequence>MERRNYIFSHPNRVFVRENCIYLKKQEDDLWIKSKGEVVIPVDGLKENQDPYVFSNPWIYGNSNNKISLTEPICEESTILFGKYHKDCYSGNYKFLVDNIFIVDKKYSLDNKSERSIFLDHFVKDYPNFKENKIYKDFSNKMLNYNKSLNLILSSKLLNSKSDFINLKDYKYKNLFSFIPLIKDNNNKFSLIDIMPVILKYNPDHFNNFLKNPKKLYPIDSITLKHVIDYVLKNSNTLITETESIGAPKKLDMKLQYEYYKLIYGGLNKAANI</sequence>